<evidence type="ECO:0000313" key="2">
    <source>
        <dbReference type="Proteomes" id="UP001199916"/>
    </source>
</evidence>
<keyword evidence="2" id="KW-1185">Reference proteome</keyword>
<reference evidence="1 2" key="1">
    <citation type="submission" date="2021-11" db="EMBL/GenBank/DDBJ databases">
        <title>Draft genome sequence of Paenibacillus profundus YoMME, a new Gram-positive bacteria with exoelectrogenic properties.</title>
        <authorList>
            <person name="Hubenova Y."/>
            <person name="Hubenova E."/>
            <person name="Manasiev Y."/>
            <person name="Peykov S."/>
            <person name="Mitov M."/>
        </authorList>
    </citation>
    <scope>NUCLEOTIDE SEQUENCE [LARGE SCALE GENOMIC DNA]</scope>
    <source>
        <strain evidence="1 2">YoMME</strain>
    </source>
</reference>
<gene>
    <name evidence="1" type="ORF">LQV63_29835</name>
</gene>
<organism evidence="1 2">
    <name type="scientific">Paenibacillus profundus</name>
    <dbReference type="NCBI Taxonomy" id="1173085"/>
    <lineage>
        <taxon>Bacteria</taxon>
        <taxon>Bacillati</taxon>
        <taxon>Bacillota</taxon>
        <taxon>Bacilli</taxon>
        <taxon>Bacillales</taxon>
        <taxon>Paenibacillaceae</taxon>
        <taxon>Paenibacillus</taxon>
    </lineage>
</organism>
<name>A0ABS8YNP5_9BACL</name>
<dbReference type="Proteomes" id="UP001199916">
    <property type="component" value="Unassembled WGS sequence"/>
</dbReference>
<evidence type="ECO:0000313" key="1">
    <source>
        <dbReference type="EMBL" id="MCE5173443.1"/>
    </source>
</evidence>
<dbReference type="EMBL" id="JAJNBZ010000052">
    <property type="protein sequence ID" value="MCE5173443.1"/>
    <property type="molecule type" value="Genomic_DNA"/>
</dbReference>
<dbReference type="SUPFAM" id="SSF48498">
    <property type="entry name" value="Tetracyclin repressor-like, C-terminal domain"/>
    <property type="match status" value="1"/>
</dbReference>
<proteinExistence type="predicted"/>
<sequence>MANEALGQITNHADPTFGGFLRALIINRIEFAMENREIFQVLVKEVMYKEELKKELLPYIFEVATSRLTPVIELYKERGELMDIPTDRMLKLLFTFIGGFFVSRFVLLNKESIPEGELEDAIYFVLNGIRKSSSQQE</sequence>
<dbReference type="InterPro" id="IPR036271">
    <property type="entry name" value="Tet_transcr_reg_TetR-rel_C_sf"/>
</dbReference>
<protein>
    <submittedName>
        <fullName evidence="1">Uncharacterized protein</fullName>
    </submittedName>
</protein>
<dbReference type="RefSeq" id="WP_233699383.1">
    <property type="nucleotide sequence ID" value="NZ_JAJNBZ010000052.1"/>
</dbReference>
<dbReference type="Gene3D" id="1.10.357.10">
    <property type="entry name" value="Tetracycline Repressor, domain 2"/>
    <property type="match status" value="1"/>
</dbReference>
<accession>A0ABS8YNP5</accession>
<comment type="caution">
    <text evidence="1">The sequence shown here is derived from an EMBL/GenBank/DDBJ whole genome shotgun (WGS) entry which is preliminary data.</text>
</comment>